<dbReference type="InterPro" id="IPR005119">
    <property type="entry name" value="LysR_subst-bd"/>
</dbReference>
<dbReference type="GO" id="GO:0032993">
    <property type="term" value="C:protein-DNA complex"/>
    <property type="evidence" value="ECO:0007669"/>
    <property type="project" value="TreeGrafter"/>
</dbReference>
<dbReference type="FunFam" id="1.10.10.10:FF:000001">
    <property type="entry name" value="LysR family transcriptional regulator"/>
    <property type="match status" value="1"/>
</dbReference>
<evidence type="ECO:0000313" key="7">
    <source>
        <dbReference type="EMBL" id="OZG55984.1"/>
    </source>
</evidence>
<dbReference type="CDD" id="cd05466">
    <property type="entry name" value="PBP2_LTTR_substrate"/>
    <property type="match status" value="1"/>
</dbReference>
<keyword evidence="4" id="KW-0804">Transcription</keyword>
<feature type="region of interest" description="Disordered" evidence="5">
    <location>
        <begin position="414"/>
        <end position="448"/>
    </location>
</feature>
<comment type="caution">
    <text evidence="7">The sequence shown here is derived from an EMBL/GenBank/DDBJ whole genome shotgun (WGS) entry which is preliminary data.</text>
</comment>
<keyword evidence="8" id="KW-1185">Reference proteome</keyword>
<feature type="domain" description="HTH lysR-type" evidence="6">
    <location>
        <begin position="1"/>
        <end position="58"/>
    </location>
</feature>
<dbReference type="GO" id="GO:0003700">
    <property type="term" value="F:DNA-binding transcription factor activity"/>
    <property type="evidence" value="ECO:0007669"/>
    <property type="project" value="InterPro"/>
</dbReference>
<dbReference type="AlphaFoldDB" id="A0A261FA70"/>
<evidence type="ECO:0000313" key="8">
    <source>
        <dbReference type="Proteomes" id="UP000228976"/>
    </source>
</evidence>
<dbReference type="PANTHER" id="PTHR30346:SF0">
    <property type="entry name" value="HCA OPERON TRANSCRIPTIONAL ACTIVATOR HCAR"/>
    <property type="match status" value="1"/>
</dbReference>
<dbReference type="Pfam" id="PF03466">
    <property type="entry name" value="LysR_substrate"/>
    <property type="match status" value="1"/>
</dbReference>
<keyword evidence="3" id="KW-0238">DNA-binding</keyword>
<evidence type="ECO:0000259" key="6">
    <source>
        <dbReference type="PROSITE" id="PS50931"/>
    </source>
</evidence>
<evidence type="ECO:0000256" key="1">
    <source>
        <dbReference type="ARBA" id="ARBA00009437"/>
    </source>
</evidence>
<reference evidence="7 8" key="1">
    <citation type="journal article" date="2017" name="BMC Genomics">
        <title>Comparative genomic and phylogenomic analyses of the Bifidobacteriaceae family.</title>
        <authorList>
            <person name="Lugli G.A."/>
            <person name="Milani C."/>
            <person name="Turroni F."/>
            <person name="Duranti S."/>
            <person name="Mancabelli L."/>
            <person name="Mangifesta M."/>
            <person name="Ferrario C."/>
            <person name="Modesto M."/>
            <person name="Mattarelli P."/>
            <person name="Jiri K."/>
            <person name="van Sinderen D."/>
            <person name="Ventura M."/>
        </authorList>
    </citation>
    <scope>NUCLEOTIDE SEQUENCE [LARGE SCALE GENOMIC DNA]</scope>
    <source>
        <strain evidence="7 8">LMG 21773</strain>
    </source>
</reference>
<evidence type="ECO:0000256" key="2">
    <source>
        <dbReference type="ARBA" id="ARBA00023015"/>
    </source>
</evidence>
<dbReference type="PRINTS" id="PR00039">
    <property type="entry name" value="HTHLYSR"/>
</dbReference>
<dbReference type="Gene3D" id="3.40.190.290">
    <property type="match status" value="1"/>
</dbReference>
<dbReference type="SUPFAM" id="SSF46785">
    <property type="entry name" value="Winged helix' DNA-binding domain"/>
    <property type="match status" value="1"/>
</dbReference>
<keyword evidence="2" id="KW-0805">Transcription regulation</keyword>
<dbReference type="PANTHER" id="PTHR30346">
    <property type="entry name" value="TRANSCRIPTIONAL DUAL REGULATOR HCAR-RELATED"/>
    <property type="match status" value="1"/>
</dbReference>
<proteinExistence type="inferred from homology"/>
<evidence type="ECO:0000256" key="3">
    <source>
        <dbReference type="ARBA" id="ARBA00023125"/>
    </source>
</evidence>
<dbReference type="InterPro" id="IPR036388">
    <property type="entry name" value="WH-like_DNA-bd_sf"/>
</dbReference>
<sequence length="448" mass="50245">MTLLQLQYIIKIVEAGSMNEAARDLYISQPTLSAQVRDLEEELGFSIFQRSHQGISLTSEGAHFLVYARQLVEQASMIEDRFLKKSGRNQLCTISTQHFMFALEALAEQLRTERTESYEVALRETTTRDIIEQVAQMRSDIGILYLSEYNRDIITRMLRTKHLTFYPLFRANLHVFLSSNNPLADRDRVSLDELRDYPFIKYEQGDDSSLFFAEEAIWPNKPSKVITISDRASMLNLIQTVNAYTISTGIDNEDLNPDKVATVRLDTDRTMIIGWIKPQRTQLSEGAVNYLKHLQHIIVRKGYKLIDPKTLVAELKEKSAAMVHNSATGRLTEAEVVDHLLAPRSGSPSQASSGTQMQPARVPQEPGDNATLGSVVGTAAGSSALGGVSAKIGADERARVSEDSAENLMDLASTEAGSVFFRPEDDEIDPVDEQSRKRRDQRHQNSQH</sequence>
<dbReference type="Proteomes" id="UP000228976">
    <property type="component" value="Unassembled WGS sequence"/>
</dbReference>
<dbReference type="GO" id="GO:0003677">
    <property type="term" value="F:DNA binding"/>
    <property type="evidence" value="ECO:0007669"/>
    <property type="project" value="UniProtKB-KW"/>
</dbReference>
<gene>
    <name evidence="7" type="ORF">AEAE_0472</name>
</gene>
<accession>A0A261FA70</accession>
<organism evidence="7 8">
    <name type="scientific">Aeriscardovia aeriphila</name>
    <dbReference type="NCBI Taxonomy" id="218139"/>
    <lineage>
        <taxon>Bacteria</taxon>
        <taxon>Bacillati</taxon>
        <taxon>Actinomycetota</taxon>
        <taxon>Actinomycetes</taxon>
        <taxon>Bifidobacteriales</taxon>
        <taxon>Bifidobacteriaceae</taxon>
        <taxon>Aeriscardovia</taxon>
    </lineage>
</organism>
<evidence type="ECO:0000256" key="4">
    <source>
        <dbReference type="ARBA" id="ARBA00023163"/>
    </source>
</evidence>
<comment type="similarity">
    <text evidence="1">Belongs to the LysR transcriptional regulatory family.</text>
</comment>
<dbReference type="Pfam" id="PF00126">
    <property type="entry name" value="HTH_1"/>
    <property type="match status" value="1"/>
</dbReference>
<evidence type="ECO:0000256" key="5">
    <source>
        <dbReference type="SAM" id="MobiDB-lite"/>
    </source>
</evidence>
<feature type="region of interest" description="Disordered" evidence="5">
    <location>
        <begin position="343"/>
        <end position="375"/>
    </location>
</feature>
<dbReference type="Gene3D" id="1.10.10.10">
    <property type="entry name" value="Winged helix-like DNA-binding domain superfamily/Winged helix DNA-binding domain"/>
    <property type="match status" value="1"/>
</dbReference>
<dbReference type="EMBL" id="MWWU01000002">
    <property type="protein sequence ID" value="OZG55984.1"/>
    <property type="molecule type" value="Genomic_DNA"/>
</dbReference>
<feature type="compositionally biased region" description="Polar residues" evidence="5">
    <location>
        <begin position="346"/>
        <end position="358"/>
    </location>
</feature>
<protein>
    <submittedName>
        <fullName evidence="7">LysR family transcriptional regulator</fullName>
    </submittedName>
</protein>
<dbReference type="InterPro" id="IPR000847">
    <property type="entry name" value="LysR_HTH_N"/>
</dbReference>
<dbReference type="OrthoDB" id="3176554at2"/>
<dbReference type="PROSITE" id="PS50931">
    <property type="entry name" value="HTH_LYSR"/>
    <property type="match status" value="1"/>
</dbReference>
<dbReference type="SUPFAM" id="SSF53850">
    <property type="entry name" value="Periplasmic binding protein-like II"/>
    <property type="match status" value="1"/>
</dbReference>
<dbReference type="InterPro" id="IPR036390">
    <property type="entry name" value="WH_DNA-bd_sf"/>
</dbReference>
<name>A0A261FA70_9BIFI</name>